<feature type="domain" description="Ketoreductase" evidence="2">
    <location>
        <begin position="11"/>
        <end position="201"/>
    </location>
</feature>
<dbReference type="PROSITE" id="PS00061">
    <property type="entry name" value="ADH_SHORT"/>
    <property type="match status" value="1"/>
</dbReference>
<dbReference type="SUPFAM" id="SSF51735">
    <property type="entry name" value="NAD(P)-binding Rossmann-fold domains"/>
    <property type="match status" value="1"/>
</dbReference>
<evidence type="ECO:0000313" key="3">
    <source>
        <dbReference type="EMBL" id="SLN40736.1"/>
    </source>
</evidence>
<dbReference type="FunFam" id="3.40.50.720:FF:000084">
    <property type="entry name" value="Short-chain dehydrogenase reductase"/>
    <property type="match status" value="1"/>
</dbReference>
<dbReference type="Gene3D" id="3.40.50.720">
    <property type="entry name" value="NAD(P)-binding Rossmann-like Domain"/>
    <property type="match status" value="1"/>
</dbReference>
<keyword evidence="4" id="KW-1185">Reference proteome</keyword>
<dbReference type="InParanoid" id="A0A1Y5SH62"/>
<dbReference type="PANTHER" id="PTHR42760:SF40">
    <property type="entry name" value="3-OXOACYL-[ACYL-CARRIER-PROTEIN] REDUCTASE, CHLOROPLASTIC"/>
    <property type="match status" value="1"/>
</dbReference>
<dbReference type="InterPro" id="IPR002347">
    <property type="entry name" value="SDR_fam"/>
</dbReference>
<dbReference type="PANTHER" id="PTHR42760">
    <property type="entry name" value="SHORT-CHAIN DEHYDROGENASES/REDUCTASES FAMILY MEMBER"/>
    <property type="match status" value="1"/>
</dbReference>
<dbReference type="PRINTS" id="PR00081">
    <property type="entry name" value="GDHRDH"/>
</dbReference>
<dbReference type="InterPro" id="IPR020904">
    <property type="entry name" value="Sc_DH/Rdtase_CS"/>
</dbReference>
<dbReference type="GO" id="GO:0047001">
    <property type="term" value="F:2-dehydro-3-deoxy-D-gluconate 5-dehydrogenase activity"/>
    <property type="evidence" value="ECO:0007669"/>
    <property type="project" value="UniProtKB-EC"/>
</dbReference>
<dbReference type="GO" id="GO:0030497">
    <property type="term" value="P:fatty acid elongation"/>
    <property type="evidence" value="ECO:0007669"/>
    <property type="project" value="TreeGrafter"/>
</dbReference>
<protein>
    <submittedName>
        <fullName evidence="3">2-dehydro-3-deoxy-D-gluconate 5-dehydrogenase</fullName>
        <ecNumber evidence="3">1.1.1.127</ecNumber>
    </submittedName>
</protein>
<dbReference type="OrthoDB" id="9796652at2"/>
<reference evidence="3 4" key="1">
    <citation type="submission" date="2017-03" db="EMBL/GenBank/DDBJ databases">
        <authorList>
            <person name="Afonso C.L."/>
            <person name="Miller P.J."/>
            <person name="Scott M.A."/>
            <person name="Spackman E."/>
            <person name="Goraichik I."/>
            <person name="Dimitrov K.M."/>
            <person name="Suarez D.L."/>
            <person name="Swayne D.E."/>
        </authorList>
    </citation>
    <scope>NUCLEOTIDE SEQUENCE [LARGE SCALE GENOMIC DNA]</scope>
    <source>
        <strain evidence="3 4">CECT 7691</strain>
    </source>
</reference>
<dbReference type="RefSeq" id="WP_085882942.1">
    <property type="nucleotide sequence ID" value="NZ_FWFR01000001.1"/>
</dbReference>
<dbReference type="PRINTS" id="PR00080">
    <property type="entry name" value="SDRFAMILY"/>
</dbReference>
<dbReference type="EMBL" id="FWFR01000001">
    <property type="protein sequence ID" value="SLN40736.1"/>
    <property type="molecule type" value="Genomic_DNA"/>
</dbReference>
<organism evidence="3 4">
    <name type="scientific">Oceanibacterium hippocampi</name>
    <dbReference type="NCBI Taxonomy" id="745714"/>
    <lineage>
        <taxon>Bacteria</taxon>
        <taxon>Pseudomonadati</taxon>
        <taxon>Pseudomonadota</taxon>
        <taxon>Alphaproteobacteria</taxon>
        <taxon>Sneathiellales</taxon>
        <taxon>Sneathiellaceae</taxon>
        <taxon>Oceanibacterium</taxon>
    </lineage>
</organism>
<dbReference type="Proteomes" id="UP000193200">
    <property type="component" value="Unassembled WGS sequence"/>
</dbReference>
<name>A0A1Y5SH62_9PROT</name>
<proteinExistence type="inferred from homology"/>
<dbReference type="EC" id="1.1.1.127" evidence="3"/>
<gene>
    <name evidence="3" type="primary">kduD_2</name>
    <name evidence="3" type="ORF">OCH7691_01733</name>
</gene>
<evidence type="ECO:0000259" key="2">
    <source>
        <dbReference type="SMART" id="SM00822"/>
    </source>
</evidence>
<dbReference type="SMART" id="SM00822">
    <property type="entry name" value="PKS_KR"/>
    <property type="match status" value="1"/>
</dbReference>
<keyword evidence="3" id="KW-0560">Oxidoreductase</keyword>
<evidence type="ECO:0000313" key="4">
    <source>
        <dbReference type="Proteomes" id="UP000193200"/>
    </source>
</evidence>
<accession>A0A1Y5SH62</accession>
<dbReference type="AlphaFoldDB" id="A0A1Y5SH62"/>
<dbReference type="InterPro" id="IPR036291">
    <property type="entry name" value="NAD(P)-bd_dom_sf"/>
</dbReference>
<comment type="similarity">
    <text evidence="1">Belongs to the short-chain dehydrogenases/reductases (SDR) family.</text>
</comment>
<dbReference type="Pfam" id="PF13561">
    <property type="entry name" value="adh_short_C2"/>
    <property type="match status" value="1"/>
</dbReference>
<dbReference type="InterPro" id="IPR057326">
    <property type="entry name" value="KR_dom"/>
</dbReference>
<evidence type="ECO:0000256" key="1">
    <source>
        <dbReference type="ARBA" id="ARBA00006484"/>
    </source>
</evidence>
<sequence length="261" mass="27757">MAYKAFDLSGRVALVTGGNGGIGLAMAEAMAEAGADICIWGTSEAKNAAALEKLAAHGTKTAAMRCDVSDEAAVDRTFAETVERFGRVDGCFANAGVSSGKNAGFTEMTTEEWRRVMSINMDGAFYTLRAAARHMTERAANGDAFGRLVGTASLAAISGAARNEHYAATKGGLISMIRALSVELARHQITANAILPGWIETEMTERSFGWDKFAAAVKPRIPARRWGQPEDFGAIAVYIMSTASSYHTGDTFLIDGGYFLF</sequence>